<proteinExistence type="predicted"/>
<feature type="transmembrane region" description="Helical" evidence="1">
    <location>
        <begin position="6"/>
        <end position="25"/>
    </location>
</feature>
<dbReference type="AlphaFoldDB" id="A0A0H3LZG0"/>
<protein>
    <submittedName>
        <fullName evidence="2">Uncharacterized protein</fullName>
    </submittedName>
</protein>
<dbReference type="EMBL" id="CR925678">
    <property type="protein sequence ID" value="CAI26742.1"/>
    <property type="molecule type" value="Genomic_DNA"/>
</dbReference>
<keyword evidence="1" id="KW-1133">Transmembrane helix</keyword>
<dbReference type="HOGENOM" id="CLU_1364414_0_0_5"/>
<evidence type="ECO:0000313" key="3">
    <source>
        <dbReference type="Proteomes" id="UP000001021"/>
    </source>
</evidence>
<evidence type="ECO:0000256" key="1">
    <source>
        <dbReference type="SAM" id="Phobius"/>
    </source>
</evidence>
<evidence type="ECO:0000313" key="2">
    <source>
        <dbReference type="EMBL" id="CAI26742.1"/>
    </source>
</evidence>
<keyword evidence="3" id="KW-1185">Reference proteome</keyword>
<feature type="transmembrane region" description="Helical" evidence="1">
    <location>
        <begin position="32"/>
        <end position="53"/>
    </location>
</feature>
<sequence length="220" mass="25011">MTICIYFFTVLVSVGLFGCFMKLNIVETIVKLKWVGLLVLLLLVISAGVLSWINLQNQKTSQRVGDMMYNILMNDVGNDEMVKILNDIIKGEKSNYQYLAKFKLASIYSEDKVEEARVIYAELANDEKLMPELREFARYLEIITLLKMDDSGLLKDRIQKLLSQKSNVYKSSDKEIVAISMIKDNDVEKAVGVIKEIIGASDSDAMVYKNAIDLLQIYDN</sequence>
<organism evidence="2 3">
    <name type="scientific">Ehrlichia ruminantium (strain Welgevonden)</name>
    <dbReference type="NCBI Taxonomy" id="254945"/>
    <lineage>
        <taxon>Bacteria</taxon>
        <taxon>Pseudomonadati</taxon>
        <taxon>Pseudomonadota</taxon>
        <taxon>Alphaproteobacteria</taxon>
        <taxon>Rickettsiales</taxon>
        <taxon>Anaplasmataceae</taxon>
        <taxon>Ehrlichia</taxon>
    </lineage>
</organism>
<dbReference type="Proteomes" id="UP000001021">
    <property type="component" value="Chromosome"/>
</dbReference>
<dbReference type="eggNOG" id="COG4649">
    <property type="taxonomic scope" value="Bacteria"/>
</dbReference>
<reference evidence="2 3" key="1">
    <citation type="journal article" date="2006" name="J. Bacteriol.">
        <title>Comparative genomic analysis of three strains of Ehrlichia ruminantium reveals an active process of genome size plasticity.</title>
        <authorList>
            <person name="Frutos R."/>
            <person name="Viari A."/>
            <person name="Ferraz C."/>
            <person name="Morgat A."/>
            <person name="Eychenie S."/>
            <person name="Kandassami Y."/>
            <person name="Chantal I."/>
            <person name="Bensaid A."/>
            <person name="Coissac E."/>
            <person name="Vachiery N."/>
            <person name="Demaille J."/>
            <person name="Martinez D."/>
        </authorList>
    </citation>
    <scope>NUCLEOTIDE SEQUENCE [LARGE SCALE GENOMIC DNA]</scope>
    <source>
        <strain evidence="2 3">Welgevonden</strain>
    </source>
</reference>
<keyword evidence="1" id="KW-0812">Transmembrane</keyword>
<keyword evidence="1" id="KW-0472">Membrane</keyword>
<name>A0A0H3LZG0_EHRRW</name>
<dbReference type="KEGG" id="erw:ERWE_CDS_02480"/>
<dbReference type="KEGG" id="eru:Erum2440"/>
<accession>A0A0H3LZG0</accession>
<gene>
    <name evidence="2" type="ordered locus">ERWE_CDS_02480</name>
</gene>